<gene>
    <name evidence="1" type="ORF">E2C01_051223</name>
</gene>
<proteinExistence type="predicted"/>
<sequence>MGLSSEEALCDATAFHHGNSCGEDVAHDSYTCVVRYCVGHNAVGVVRHCIGANAVGEASVWSDSWSYHRTLTVPAVRMFDRIPVKCGMSSSQWYQSLYHKRLPRRLQSNAEGIGCWHDNGIVRTVSSGREEQ</sequence>
<evidence type="ECO:0000313" key="1">
    <source>
        <dbReference type="EMBL" id="MPC57245.1"/>
    </source>
</evidence>
<dbReference type="AlphaFoldDB" id="A0A5B7GIK7"/>
<organism evidence="1 2">
    <name type="scientific">Portunus trituberculatus</name>
    <name type="common">Swimming crab</name>
    <name type="synonym">Neptunus trituberculatus</name>
    <dbReference type="NCBI Taxonomy" id="210409"/>
    <lineage>
        <taxon>Eukaryota</taxon>
        <taxon>Metazoa</taxon>
        <taxon>Ecdysozoa</taxon>
        <taxon>Arthropoda</taxon>
        <taxon>Crustacea</taxon>
        <taxon>Multicrustacea</taxon>
        <taxon>Malacostraca</taxon>
        <taxon>Eumalacostraca</taxon>
        <taxon>Eucarida</taxon>
        <taxon>Decapoda</taxon>
        <taxon>Pleocyemata</taxon>
        <taxon>Brachyura</taxon>
        <taxon>Eubrachyura</taxon>
        <taxon>Portunoidea</taxon>
        <taxon>Portunidae</taxon>
        <taxon>Portuninae</taxon>
        <taxon>Portunus</taxon>
    </lineage>
</organism>
<name>A0A5B7GIK7_PORTR</name>
<keyword evidence="2" id="KW-1185">Reference proteome</keyword>
<reference evidence="1 2" key="1">
    <citation type="submission" date="2019-05" db="EMBL/GenBank/DDBJ databases">
        <title>Another draft genome of Portunus trituberculatus and its Hox gene families provides insights of decapod evolution.</title>
        <authorList>
            <person name="Jeong J.-H."/>
            <person name="Song I."/>
            <person name="Kim S."/>
            <person name="Choi T."/>
            <person name="Kim D."/>
            <person name="Ryu S."/>
            <person name="Kim W."/>
        </authorList>
    </citation>
    <scope>NUCLEOTIDE SEQUENCE [LARGE SCALE GENOMIC DNA]</scope>
    <source>
        <tissue evidence="1">Muscle</tissue>
    </source>
</reference>
<dbReference type="EMBL" id="VSRR010014622">
    <property type="protein sequence ID" value="MPC57245.1"/>
    <property type="molecule type" value="Genomic_DNA"/>
</dbReference>
<comment type="caution">
    <text evidence="1">The sequence shown here is derived from an EMBL/GenBank/DDBJ whole genome shotgun (WGS) entry which is preliminary data.</text>
</comment>
<dbReference type="Proteomes" id="UP000324222">
    <property type="component" value="Unassembled WGS sequence"/>
</dbReference>
<protein>
    <submittedName>
        <fullName evidence="1">Uncharacterized protein</fullName>
    </submittedName>
</protein>
<accession>A0A5B7GIK7</accession>
<evidence type="ECO:0000313" key="2">
    <source>
        <dbReference type="Proteomes" id="UP000324222"/>
    </source>
</evidence>